<evidence type="ECO:0000313" key="2">
    <source>
        <dbReference type="Proteomes" id="UP001597373"/>
    </source>
</evidence>
<dbReference type="EMBL" id="JBHUIR010000027">
    <property type="protein sequence ID" value="MFD2259825.1"/>
    <property type="molecule type" value="Genomic_DNA"/>
</dbReference>
<comment type="caution">
    <text evidence="1">The sequence shown here is derived from an EMBL/GenBank/DDBJ whole genome shotgun (WGS) entry which is preliminary data.</text>
</comment>
<reference evidence="2" key="1">
    <citation type="journal article" date="2019" name="Int. J. Syst. Evol. Microbiol.">
        <title>The Global Catalogue of Microorganisms (GCM) 10K type strain sequencing project: providing services to taxonomists for standard genome sequencing and annotation.</title>
        <authorList>
            <consortium name="The Broad Institute Genomics Platform"/>
            <consortium name="The Broad Institute Genome Sequencing Center for Infectious Disease"/>
            <person name="Wu L."/>
            <person name="Ma J."/>
        </authorList>
    </citation>
    <scope>NUCLEOTIDE SEQUENCE [LARGE SCALE GENOMIC DNA]</scope>
    <source>
        <strain evidence="2">KCTC 23707</strain>
    </source>
</reference>
<evidence type="ECO:0000313" key="1">
    <source>
        <dbReference type="EMBL" id="MFD2259825.1"/>
    </source>
</evidence>
<dbReference type="Proteomes" id="UP001597373">
    <property type="component" value="Unassembled WGS sequence"/>
</dbReference>
<gene>
    <name evidence="1" type="ORF">ACFSMZ_08605</name>
</gene>
<accession>A0ABW5DKE5</accession>
<sequence>MHGHPILGSLVPGGITSELWYIDLKLGFTRTYSRFYRLGKPAGPIPDDID</sequence>
<protein>
    <submittedName>
        <fullName evidence="1">Uncharacterized protein</fullName>
    </submittedName>
</protein>
<organism evidence="1 2">
    <name type="scientific">Chelativorans composti</name>
    <dbReference type="NCBI Taxonomy" id="768533"/>
    <lineage>
        <taxon>Bacteria</taxon>
        <taxon>Pseudomonadati</taxon>
        <taxon>Pseudomonadota</taxon>
        <taxon>Alphaproteobacteria</taxon>
        <taxon>Hyphomicrobiales</taxon>
        <taxon>Phyllobacteriaceae</taxon>
        <taxon>Chelativorans</taxon>
    </lineage>
</organism>
<proteinExistence type="predicted"/>
<keyword evidence="2" id="KW-1185">Reference proteome</keyword>
<dbReference type="RefSeq" id="WP_345099268.1">
    <property type="nucleotide sequence ID" value="NZ_BAABGS010000039.1"/>
</dbReference>
<name>A0ABW5DKE5_9HYPH</name>